<protein>
    <submittedName>
        <fullName evidence="3">Bacterial extracellular solute-binding protein</fullName>
    </submittedName>
</protein>
<dbReference type="AlphaFoldDB" id="A0A221W0V6"/>
<dbReference type="Proteomes" id="UP000204221">
    <property type="component" value="Chromosome"/>
</dbReference>
<dbReference type="PANTHER" id="PTHR43649:SF29">
    <property type="entry name" value="OSMOPROTECTIVE COMPOUNDS-BINDING PROTEIN GGTB"/>
    <property type="match status" value="1"/>
</dbReference>
<evidence type="ECO:0000256" key="1">
    <source>
        <dbReference type="ARBA" id="ARBA00008520"/>
    </source>
</evidence>
<accession>A0A221W0V6</accession>
<evidence type="ECO:0000313" key="4">
    <source>
        <dbReference type="Proteomes" id="UP000204221"/>
    </source>
</evidence>
<proteinExistence type="inferred from homology"/>
<dbReference type="KEGG" id="ahg:AHOG_07680"/>
<dbReference type="EMBL" id="CP022521">
    <property type="protein sequence ID" value="ASO19181.1"/>
    <property type="molecule type" value="Genomic_DNA"/>
</dbReference>
<dbReference type="InterPro" id="IPR006059">
    <property type="entry name" value="SBP"/>
</dbReference>
<dbReference type="InterPro" id="IPR050490">
    <property type="entry name" value="Bact_solute-bd_prot1"/>
</dbReference>
<evidence type="ECO:0000313" key="3">
    <source>
        <dbReference type="EMBL" id="ASO19181.1"/>
    </source>
</evidence>
<dbReference type="Gene3D" id="3.40.190.10">
    <property type="entry name" value="Periplasmic binding protein-like II"/>
    <property type="match status" value="2"/>
</dbReference>
<comment type="similarity">
    <text evidence="1">Belongs to the bacterial solute-binding protein 1 family.</text>
</comment>
<evidence type="ECO:0000256" key="2">
    <source>
        <dbReference type="ARBA" id="ARBA00022448"/>
    </source>
</evidence>
<dbReference type="RefSeq" id="WP_093940731.1">
    <property type="nucleotide sequence ID" value="NZ_CP022521.1"/>
</dbReference>
<organism evidence="3 4">
    <name type="scientific">Actinoalloteichus hoggarensis</name>
    <dbReference type="NCBI Taxonomy" id="1470176"/>
    <lineage>
        <taxon>Bacteria</taxon>
        <taxon>Bacillati</taxon>
        <taxon>Actinomycetota</taxon>
        <taxon>Actinomycetes</taxon>
        <taxon>Pseudonocardiales</taxon>
        <taxon>Pseudonocardiaceae</taxon>
        <taxon>Actinoalloteichus</taxon>
    </lineage>
</organism>
<reference evidence="3 4" key="1">
    <citation type="submission" date="2017-07" db="EMBL/GenBank/DDBJ databases">
        <title>Complete genome sequence of Actinoalloteichus hoggarensis DSM 45943, type strain of Actinoalloteichus hoggarensis.</title>
        <authorList>
            <person name="Ruckert C."/>
            <person name="Nouioui I."/>
            <person name="Willmese J."/>
            <person name="van Wezel G."/>
            <person name="Klenk H.-P."/>
            <person name="Kalinowski J."/>
            <person name="Zotchev S.B."/>
        </authorList>
    </citation>
    <scope>NUCLEOTIDE SEQUENCE [LARGE SCALE GENOMIC DNA]</scope>
    <source>
        <strain evidence="3 4">DSM 45943</strain>
    </source>
</reference>
<dbReference type="OrthoDB" id="8663148at2"/>
<keyword evidence="2" id="KW-0813">Transport</keyword>
<keyword evidence="4" id="KW-1185">Reference proteome</keyword>
<dbReference type="PANTHER" id="PTHR43649">
    <property type="entry name" value="ARABINOSE-BINDING PROTEIN-RELATED"/>
    <property type="match status" value="1"/>
</dbReference>
<gene>
    <name evidence="3" type="ORF">AHOG_07680</name>
</gene>
<dbReference type="PROSITE" id="PS51257">
    <property type="entry name" value="PROKAR_LIPOPROTEIN"/>
    <property type="match status" value="1"/>
</dbReference>
<name>A0A221W0V6_9PSEU</name>
<sequence>MKREMPCGADGARRVGVSRRVVLGALALPFGALACTGPIAGCSAVTGSLRVAVTWSGRELASFRRVLDVFSDQHGVGTEIVPMGDDIAAALGERPVGAPDVIMLPRPGLLRSGVASGSLLPLEFDDDAAPEDWRAVMSVDGRRYGLPFKIAHKSCVWYRPQALADLGVAVPTTWAEWITLNATLTEEGRTPLALGAADGWVLTDFFENVLLGVDSAAYRALTKTGVGWVEDGVQEALRRVGTMWGAPYALAGGAVSALATQLDEAVLDVFARGEAVMTTGSDFVYSVIAEHGPTAHGQRWQWDLFPFPRAEPDGPAPLVIGGDVAVVTTRAPQAATDLVEWLAGAEAAAIWAGEGGFLSLRTDLPDNRYRHPRLARLAGEVRDPPDGLFFDLSDQLGARGSRLWGELQRFLREVEGADARRVARLAWELGERMDRPVRGGARTPAG</sequence>
<dbReference type="SUPFAM" id="SSF53850">
    <property type="entry name" value="Periplasmic binding protein-like II"/>
    <property type="match status" value="1"/>
</dbReference>
<dbReference type="Pfam" id="PF01547">
    <property type="entry name" value="SBP_bac_1"/>
    <property type="match status" value="1"/>
</dbReference>